<sequence>MRTLSAICFLLLVSASSFGQANSNGTAPIDSVQNSRRYNINSVRPIRSEDVMFSIRVWSKMDLREKSNEGWNSRYSKIVEIIFEGIDLWYNSAEGEGIAPYNPLTQGFDDSDLLSDRNAYTDRVIIDGTKGEDATLDEIDRWKTEAITRGVEPDAYVQQKTREKLAPDSIPKDRISMLEIEEDLIFDRNRSVPIWDIQSVKVVAQADIAGGVEKEMVRVKYKDLIAYLDKVYRESVANKEANVRAFWFNPRNPRNFDISLTNAFDMRLFSSNIVKFSNPSDAAMEQFFEAQITAGKRNLMEISRDFRYQLLETMHNLWEY</sequence>
<evidence type="ECO:0000256" key="1">
    <source>
        <dbReference type="SAM" id="SignalP"/>
    </source>
</evidence>
<accession>A0A150XCD7</accession>
<evidence type="ECO:0000313" key="3">
    <source>
        <dbReference type="Proteomes" id="UP000075583"/>
    </source>
</evidence>
<gene>
    <name evidence="2" type="ORF">MB14_03625</name>
</gene>
<dbReference type="RefSeq" id="WP_062591417.1">
    <property type="nucleotide sequence ID" value="NZ_LQZQ01000023.1"/>
</dbReference>
<keyword evidence="3" id="KW-1185">Reference proteome</keyword>
<dbReference type="EMBL" id="LQZQ01000023">
    <property type="protein sequence ID" value="KYG76346.1"/>
    <property type="molecule type" value="Genomic_DNA"/>
</dbReference>
<evidence type="ECO:0008006" key="4">
    <source>
        <dbReference type="Google" id="ProtNLM"/>
    </source>
</evidence>
<dbReference type="Pfam" id="PF19841">
    <property type="entry name" value="GldN"/>
    <property type="match status" value="1"/>
</dbReference>
<dbReference type="AlphaFoldDB" id="A0A150XCD7"/>
<name>A0A150XCD7_ROSEK</name>
<dbReference type="OrthoDB" id="1141916at2"/>
<dbReference type="Proteomes" id="UP000075583">
    <property type="component" value="Unassembled WGS sequence"/>
</dbReference>
<feature type="signal peptide" evidence="1">
    <location>
        <begin position="1"/>
        <end position="21"/>
    </location>
</feature>
<dbReference type="STRING" id="279360.MB14_03625"/>
<comment type="caution">
    <text evidence="2">The sequence shown here is derived from an EMBL/GenBank/DDBJ whole genome shotgun (WGS) entry which is preliminary data.</text>
</comment>
<protein>
    <recommendedName>
        <fullName evidence="4">Gliding motility protein GldN</fullName>
    </recommendedName>
</protein>
<proteinExistence type="predicted"/>
<keyword evidence="1" id="KW-0732">Signal</keyword>
<reference evidence="2" key="1">
    <citation type="submission" date="2016-01" db="EMBL/GenBank/DDBJ databases">
        <title>Genome sequencing of Roseivirga ehrenbergii KMM 6017.</title>
        <authorList>
            <person name="Selvaratnam C."/>
            <person name="Thevarajoo S."/>
            <person name="Goh K.M."/>
            <person name="Ee R."/>
            <person name="Chan K.-G."/>
            <person name="Chong C.S."/>
        </authorList>
    </citation>
    <scope>NUCLEOTIDE SEQUENCE [LARGE SCALE GENOMIC DNA]</scope>
    <source>
        <strain evidence="2">KMM 6017</strain>
    </source>
</reference>
<organism evidence="2 3">
    <name type="scientific">Roseivirga ehrenbergii (strain DSM 102268 / JCM 13514 / KCTC 12282 / NCIMB 14502 / KMM 6017)</name>
    <dbReference type="NCBI Taxonomy" id="279360"/>
    <lineage>
        <taxon>Bacteria</taxon>
        <taxon>Pseudomonadati</taxon>
        <taxon>Bacteroidota</taxon>
        <taxon>Cytophagia</taxon>
        <taxon>Cytophagales</taxon>
        <taxon>Roseivirgaceae</taxon>
        <taxon>Roseivirga</taxon>
    </lineage>
</organism>
<dbReference type="InterPro" id="IPR019847">
    <property type="entry name" value="Gliding_motility_assoc_GldN"/>
</dbReference>
<feature type="chain" id="PRO_5007574547" description="Gliding motility protein GldN" evidence="1">
    <location>
        <begin position="22"/>
        <end position="320"/>
    </location>
</feature>
<evidence type="ECO:0000313" key="2">
    <source>
        <dbReference type="EMBL" id="KYG76346.1"/>
    </source>
</evidence>